<reference evidence="2" key="2">
    <citation type="journal article" date="2015" name="Data Brief">
        <title>Shoot transcriptome of the giant reed, Arundo donax.</title>
        <authorList>
            <person name="Barrero R.A."/>
            <person name="Guerrero F.D."/>
            <person name="Moolhuijzen P."/>
            <person name="Goolsby J.A."/>
            <person name="Tidwell J."/>
            <person name="Bellgard S.E."/>
            <person name="Bellgard M.I."/>
        </authorList>
    </citation>
    <scope>NUCLEOTIDE SEQUENCE</scope>
    <source>
        <tissue evidence="2">Shoot tissue taken approximately 20 cm above the soil surface</tissue>
    </source>
</reference>
<protein>
    <submittedName>
        <fullName evidence="2">Uncharacterized protein</fullName>
    </submittedName>
</protein>
<dbReference type="EMBL" id="GBRH01261957">
    <property type="protein sequence ID" value="JAD35938.1"/>
    <property type="molecule type" value="Transcribed_RNA"/>
</dbReference>
<accession>A0A0A8ZE15</accession>
<evidence type="ECO:0000313" key="2">
    <source>
        <dbReference type="EMBL" id="JAD35938.1"/>
    </source>
</evidence>
<reference evidence="2" key="1">
    <citation type="submission" date="2014-09" db="EMBL/GenBank/DDBJ databases">
        <authorList>
            <person name="Magalhaes I.L.F."/>
            <person name="Oliveira U."/>
            <person name="Santos F.R."/>
            <person name="Vidigal T.H.D.A."/>
            <person name="Brescovit A.D."/>
            <person name="Santos A.J."/>
        </authorList>
    </citation>
    <scope>NUCLEOTIDE SEQUENCE</scope>
    <source>
        <tissue evidence="2">Shoot tissue taken approximately 20 cm above the soil surface</tissue>
    </source>
</reference>
<proteinExistence type="predicted"/>
<organism evidence="2">
    <name type="scientific">Arundo donax</name>
    <name type="common">Giant reed</name>
    <name type="synonym">Donax arundinaceus</name>
    <dbReference type="NCBI Taxonomy" id="35708"/>
    <lineage>
        <taxon>Eukaryota</taxon>
        <taxon>Viridiplantae</taxon>
        <taxon>Streptophyta</taxon>
        <taxon>Embryophyta</taxon>
        <taxon>Tracheophyta</taxon>
        <taxon>Spermatophyta</taxon>
        <taxon>Magnoliopsida</taxon>
        <taxon>Liliopsida</taxon>
        <taxon>Poales</taxon>
        <taxon>Poaceae</taxon>
        <taxon>PACMAD clade</taxon>
        <taxon>Arundinoideae</taxon>
        <taxon>Arundineae</taxon>
        <taxon>Arundo</taxon>
    </lineage>
</organism>
<name>A0A0A8ZE15_ARUDO</name>
<dbReference type="AlphaFoldDB" id="A0A0A8ZE15"/>
<feature type="region of interest" description="Disordered" evidence="1">
    <location>
        <begin position="52"/>
        <end position="80"/>
    </location>
</feature>
<sequence>MRASLYTPPYFPHPLLTRHFTHAPEQRPSWRALAPRCPLPCVVPPPLPYKTRAPEAQAPRLAQPRSNFSELPLLPFPPSH</sequence>
<evidence type="ECO:0000256" key="1">
    <source>
        <dbReference type="SAM" id="MobiDB-lite"/>
    </source>
</evidence>